<dbReference type="OrthoDB" id="3391685at2"/>
<comment type="caution">
    <text evidence="1">The sequence shown here is derived from an EMBL/GenBank/DDBJ whole genome shotgun (WGS) entry which is preliminary data.</text>
</comment>
<protein>
    <submittedName>
        <fullName evidence="1">Uncharacterized protein</fullName>
    </submittedName>
</protein>
<dbReference type="Proteomes" id="UP000319825">
    <property type="component" value="Unassembled WGS sequence"/>
</dbReference>
<accession>A0A562IHZ7</accession>
<dbReference type="RefSeq" id="WP_145776879.1">
    <property type="nucleotide sequence ID" value="NZ_BAAATQ010000311.1"/>
</dbReference>
<dbReference type="AlphaFoldDB" id="A0A562IHZ7"/>
<name>A0A562IHZ7_MICOL</name>
<gene>
    <name evidence="1" type="ORF">JD77_05672</name>
</gene>
<keyword evidence="2" id="KW-1185">Reference proteome</keyword>
<reference evidence="1 2" key="1">
    <citation type="submission" date="2019-07" db="EMBL/GenBank/DDBJ databases">
        <title>R&amp;d 2014.</title>
        <authorList>
            <person name="Klenk H.-P."/>
        </authorList>
    </citation>
    <scope>NUCLEOTIDE SEQUENCE [LARGE SCALE GENOMIC DNA]</scope>
    <source>
        <strain evidence="1 2">DSM 43868</strain>
    </source>
</reference>
<evidence type="ECO:0000313" key="2">
    <source>
        <dbReference type="Proteomes" id="UP000319825"/>
    </source>
</evidence>
<proteinExistence type="predicted"/>
<evidence type="ECO:0000313" key="1">
    <source>
        <dbReference type="EMBL" id="TWH70647.1"/>
    </source>
</evidence>
<sequence>MSEKAISFNGDALAQRVPLLGEFKEELIGTIDPLMSVAECRWAGEDEQSQAVRAIVMNLLGNQVLGILGLLANASGFQGEKLGLYHRNGVYTEDGSNDMVPDMSGGHRG</sequence>
<dbReference type="EMBL" id="VLKE01000001">
    <property type="protein sequence ID" value="TWH70647.1"/>
    <property type="molecule type" value="Genomic_DNA"/>
</dbReference>
<organism evidence="1 2">
    <name type="scientific">Micromonospora olivasterospora</name>
    <dbReference type="NCBI Taxonomy" id="1880"/>
    <lineage>
        <taxon>Bacteria</taxon>
        <taxon>Bacillati</taxon>
        <taxon>Actinomycetota</taxon>
        <taxon>Actinomycetes</taxon>
        <taxon>Micromonosporales</taxon>
        <taxon>Micromonosporaceae</taxon>
        <taxon>Micromonospora</taxon>
    </lineage>
</organism>